<evidence type="ECO:0000313" key="1">
    <source>
        <dbReference type="EMBL" id="MBP0903210.1"/>
    </source>
</evidence>
<evidence type="ECO:0008006" key="3">
    <source>
        <dbReference type="Google" id="ProtNLM"/>
    </source>
</evidence>
<sequence>MIDFYDLEGRHILANEKLIADIINKFGNNGAFAYPRYLLVDEQGNVVNKQVSYPSQIEKLEKEINENYAW</sequence>
<dbReference type="RefSeq" id="WP_209653303.1">
    <property type="nucleotide sequence ID" value="NZ_JAGJCB010000003.1"/>
</dbReference>
<organism evidence="1 2">
    <name type="scientific">Mariniflexile gromovii</name>
    <dbReference type="NCBI Taxonomy" id="362523"/>
    <lineage>
        <taxon>Bacteria</taxon>
        <taxon>Pseudomonadati</taxon>
        <taxon>Bacteroidota</taxon>
        <taxon>Flavobacteriia</taxon>
        <taxon>Flavobacteriales</taxon>
        <taxon>Flavobacteriaceae</taxon>
        <taxon>Mariniflexile</taxon>
    </lineage>
</organism>
<gene>
    <name evidence="1" type="ORF">J8H85_05165</name>
</gene>
<keyword evidence="2" id="KW-1185">Reference proteome</keyword>
<name>A0ABS4BRL3_9FLAO</name>
<protein>
    <recommendedName>
        <fullName evidence="3">Thioredoxin-like protein</fullName>
    </recommendedName>
</protein>
<reference evidence="1 2" key="1">
    <citation type="submission" date="2021-04" db="EMBL/GenBank/DDBJ databases">
        <title>Mariniflexile gromovii gen. nov., sp. nov., a gliding bacterium isolated from the sea urchin Strongylocentrotus intermedius.</title>
        <authorList>
            <person name="Ko S."/>
            <person name="Le V."/>
            <person name="Ahn C.-Y."/>
            <person name="Oh H.-M."/>
        </authorList>
    </citation>
    <scope>NUCLEOTIDE SEQUENCE [LARGE SCALE GENOMIC DNA]</scope>
    <source>
        <strain evidence="1 2">KCTC 12570</strain>
    </source>
</reference>
<dbReference type="EMBL" id="JAGJCB010000003">
    <property type="protein sequence ID" value="MBP0903210.1"/>
    <property type="molecule type" value="Genomic_DNA"/>
</dbReference>
<dbReference type="Proteomes" id="UP000670776">
    <property type="component" value="Unassembled WGS sequence"/>
</dbReference>
<accession>A0ABS4BRL3</accession>
<comment type="caution">
    <text evidence="1">The sequence shown here is derived from an EMBL/GenBank/DDBJ whole genome shotgun (WGS) entry which is preliminary data.</text>
</comment>
<evidence type="ECO:0000313" key="2">
    <source>
        <dbReference type="Proteomes" id="UP000670776"/>
    </source>
</evidence>
<proteinExistence type="predicted"/>